<proteinExistence type="predicted"/>
<gene>
    <name evidence="1" type="ORF">S03H2_20331</name>
</gene>
<feature type="non-terminal residue" evidence="1">
    <location>
        <position position="62"/>
    </location>
</feature>
<dbReference type="EMBL" id="BARU01010706">
    <property type="protein sequence ID" value="GAH36250.1"/>
    <property type="molecule type" value="Genomic_DNA"/>
</dbReference>
<evidence type="ECO:0000313" key="1">
    <source>
        <dbReference type="EMBL" id="GAH36250.1"/>
    </source>
</evidence>
<protein>
    <submittedName>
        <fullName evidence="1">Uncharacterized protein</fullName>
    </submittedName>
</protein>
<accession>X1FUM6</accession>
<name>X1FUM6_9ZZZZ</name>
<dbReference type="AlphaFoldDB" id="X1FUM6"/>
<comment type="caution">
    <text evidence="1">The sequence shown here is derived from an EMBL/GenBank/DDBJ whole genome shotgun (WGS) entry which is preliminary data.</text>
</comment>
<sequence length="62" mass="6822">MLVEQRIDDLVAELAAWIGIISRDEIFKRFQAQRTHHGLQFGFDPPAAIGGKALAGALFEQG</sequence>
<reference evidence="1" key="1">
    <citation type="journal article" date="2014" name="Front. Microbiol.">
        <title>High frequency of phylogenetically diverse reductive dehalogenase-homologous genes in deep subseafloor sedimentary metagenomes.</title>
        <authorList>
            <person name="Kawai M."/>
            <person name="Futagami T."/>
            <person name="Toyoda A."/>
            <person name="Takaki Y."/>
            <person name="Nishi S."/>
            <person name="Hori S."/>
            <person name="Arai W."/>
            <person name="Tsubouchi T."/>
            <person name="Morono Y."/>
            <person name="Uchiyama I."/>
            <person name="Ito T."/>
            <person name="Fujiyama A."/>
            <person name="Inagaki F."/>
            <person name="Takami H."/>
        </authorList>
    </citation>
    <scope>NUCLEOTIDE SEQUENCE</scope>
    <source>
        <strain evidence="1">Expedition CK06-06</strain>
    </source>
</reference>
<organism evidence="1">
    <name type="scientific">marine sediment metagenome</name>
    <dbReference type="NCBI Taxonomy" id="412755"/>
    <lineage>
        <taxon>unclassified sequences</taxon>
        <taxon>metagenomes</taxon>
        <taxon>ecological metagenomes</taxon>
    </lineage>
</organism>